<accession>A0ABN9MMM5</accession>
<keyword evidence="8" id="KW-1185">Reference proteome</keyword>
<dbReference type="InterPro" id="IPR019734">
    <property type="entry name" value="TPR_rpt"/>
</dbReference>
<dbReference type="EMBL" id="CAUEEQ010077935">
    <property type="protein sequence ID" value="CAJ0966968.1"/>
    <property type="molecule type" value="Genomic_DNA"/>
</dbReference>
<evidence type="ECO:0000256" key="4">
    <source>
        <dbReference type="ARBA" id="ARBA00023069"/>
    </source>
</evidence>
<dbReference type="SMART" id="SM00028">
    <property type="entry name" value="TPR"/>
    <property type="match status" value="5"/>
</dbReference>
<evidence type="ECO:0000259" key="6">
    <source>
        <dbReference type="Pfam" id="PF24762"/>
    </source>
</evidence>
<proteinExistence type="predicted"/>
<evidence type="ECO:0000256" key="2">
    <source>
        <dbReference type="ARBA" id="ARBA00022574"/>
    </source>
</evidence>
<dbReference type="Pfam" id="PF24762">
    <property type="entry name" value="TPR_IF140-IFT172"/>
    <property type="match status" value="1"/>
</dbReference>
<evidence type="ECO:0000256" key="5">
    <source>
        <dbReference type="ARBA" id="ARBA00023273"/>
    </source>
</evidence>
<evidence type="ECO:0000256" key="1">
    <source>
        <dbReference type="ARBA" id="ARBA00004138"/>
    </source>
</evidence>
<sequence length="835" mass="93977">MGQEQLLLEPELVGRVTAALITGDFYERAGDLLEKTNNSRRALECYCKGFAFRKAVELARVAFPSDVVKLEESWGDHLVQQKQLDAAINHYIEAGRSAVEESRPDPGSAGTSQSRTAADYYLKIGHHYRSVQDHELAEQMYIKAGRSKEAIDMYTAAGRWEQAHALAVKCMNPEDVSVLYISQAKEQEKQGHYREAERLYITVDEPDLAIAMYKKHNLHEDMIRLVSRHHPDLVTDTHLHLGKELEAGGRLREAEYHYLKAKDWKSPVNMYRAADMWEEAHRVAKTHGGANAQKHVAYLWAKSLGGEAAVKLLTKFTLLETAIDHATENCTFDFAFDLARLAMKEKLPEIHLKHAMFLEDEGKFSEAESEFVKAGKPKEAVLMYVHNQDWDAAQRVAELYDADSVGDVLAGQARFAFEQKDFQKAEAFLLRAQRPELAVKHYKVMCQMTDGSEPGLNAGSADMFLASTQEAGMWSDAIRICKEYVPALLEQLQQEYERESVKKGVRGAEALLEQAREWEQAGEFARAVDCYLKVKDLDNAELMEKCWMKAAELSIKFLVPSRSLEVIHVVGPKLVSAGKHNAAAELYLNMDLIKEAIDAFIDGDEWNKAKRVAKELDSRCGGEWGQGQESGAVYFPQCQDVVAAKLCISLLRHTDLLPADKAFYEAGLAAKAMGWENSAFIFLNRFLDLVDAIEEGSLDALDHSDFQSTDIPFEVPLPAKQHIPLEKREEVREWVLAVSMDQRVEQVLPVDERGVYEASLVAVNSGVRSLPCVITGYPVLRNKIEFTQPGKAANKEDWNRLLMAIKTSHSPECQDVLRFISRWCGAPPNTSFSFQ</sequence>
<dbReference type="Proteomes" id="UP001176940">
    <property type="component" value="Unassembled WGS sequence"/>
</dbReference>
<name>A0ABN9MMM5_9NEOB</name>
<organism evidence="7 8">
    <name type="scientific">Ranitomeya imitator</name>
    <name type="common">mimic poison frog</name>
    <dbReference type="NCBI Taxonomy" id="111125"/>
    <lineage>
        <taxon>Eukaryota</taxon>
        <taxon>Metazoa</taxon>
        <taxon>Chordata</taxon>
        <taxon>Craniata</taxon>
        <taxon>Vertebrata</taxon>
        <taxon>Euteleostomi</taxon>
        <taxon>Amphibia</taxon>
        <taxon>Batrachia</taxon>
        <taxon>Anura</taxon>
        <taxon>Neobatrachia</taxon>
        <taxon>Hyloidea</taxon>
        <taxon>Dendrobatidae</taxon>
        <taxon>Dendrobatinae</taxon>
        <taxon>Ranitomeya</taxon>
    </lineage>
</organism>
<dbReference type="InterPro" id="IPR056168">
    <property type="entry name" value="TPR_IF140/IFT172/WDR19"/>
</dbReference>
<feature type="domain" description="IF140/IFT172/WDR19 TPR" evidence="6">
    <location>
        <begin position="134"/>
        <end position="440"/>
    </location>
</feature>
<evidence type="ECO:0000256" key="3">
    <source>
        <dbReference type="ARBA" id="ARBA00022737"/>
    </source>
</evidence>
<evidence type="ECO:0000313" key="7">
    <source>
        <dbReference type="EMBL" id="CAJ0966968.1"/>
    </source>
</evidence>
<dbReference type="InterPro" id="IPR011990">
    <property type="entry name" value="TPR-like_helical_dom_sf"/>
</dbReference>
<comment type="caution">
    <text evidence="7">The sequence shown here is derived from an EMBL/GenBank/DDBJ whole genome shotgun (WGS) entry which is preliminary data.</text>
</comment>
<dbReference type="Gene3D" id="1.25.40.470">
    <property type="match status" value="1"/>
</dbReference>
<gene>
    <name evidence="7" type="ORF">RIMI_LOCUS21848490</name>
</gene>
<evidence type="ECO:0000313" key="8">
    <source>
        <dbReference type="Proteomes" id="UP001176940"/>
    </source>
</evidence>
<keyword evidence="4" id="KW-0969">Cilium</keyword>
<keyword evidence="5" id="KW-0966">Cell projection</keyword>
<keyword evidence="2" id="KW-0853">WD repeat</keyword>
<comment type="subcellular location">
    <subcellularLocation>
        <location evidence="1">Cell projection</location>
        <location evidence="1">Cilium</location>
    </subcellularLocation>
</comment>
<protein>
    <recommendedName>
        <fullName evidence="6">IF140/IFT172/WDR19 TPR domain-containing protein</fullName>
    </recommendedName>
</protein>
<dbReference type="PANTHER" id="PTHR15722">
    <property type="entry name" value="IFT140/172-RELATED"/>
    <property type="match status" value="1"/>
</dbReference>
<reference evidence="7" key="1">
    <citation type="submission" date="2023-07" db="EMBL/GenBank/DDBJ databases">
        <authorList>
            <person name="Stuckert A."/>
        </authorList>
    </citation>
    <scope>NUCLEOTIDE SEQUENCE</scope>
</reference>
<dbReference type="SUPFAM" id="SSF48452">
    <property type="entry name" value="TPR-like"/>
    <property type="match status" value="2"/>
</dbReference>
<keyword evidence="3" id="KW-0677">Repeat</keyword>
<dbReference type="Gene3D" id="1.25.40.10">
    <property type="entry name" value="Tetratricopeptide repeat domain"/>
    <property type="match status" value="2"/>
</dbReference>
<dbReference type="PANTHER" id="PTHR15722:SF2">
    <property type="entry name" value="INTRAFLAGELLAR TRANSPORT PROTEIN 172 HOMOLOG"/>
    <property type="match status" value="1"/>
</dbReference>